<evidence type="ECO:0000313" key="3">
    <source>
        <dbReference type="Proteomes" id="UP000054560"/>
    </source>
</evidence>
<dbReference type="Proteomes" id="UP000054560">
    <property type="component" value="Unassembled WGS sequence"/>
</dbReference>
<protein>
    <submittedName>
        <fullName evidence="2">Uncharacterized protein</fullName>
    </submittedName>
</protein>
<dbReference type="RefSeq" id="XP_014157086.1">
    <property type="nucleotide sequence ID" value="XM_014301611.1"/>
</dbReference>
<proteinExistence type="predicted"/>
<organism evidence="2 3">
    <name type="scientific">Sphaeroforma arctica JP610</name>
    <dbReference type="NCBI Taxonomy" id="667725"/>
    <lineage>
        <taxon>Eukaryota</taxon>
        <taxon>Ichthyosporea</taxon>
        <taxon>Ichthyophonida</taxon>
        <taxon>Sphaeroforma</taxon>
    </lineage>
</organism>
<dbReference type="EMBL" id="KQ241856">
    <property type="protein sequence ID" value="KNC83184.1"/>
    <property type="molecule type" value="Genomic_DNA"/>
</dbReference>
<evidence type="ECO:0000256" key="1">
    <source>
        <dbReference type="SAM" id="MobiDB-lite"/>
    </source>
</evidence>
<accession>A0A0L0G2W5</accession>
<feature type="region of interest" description="Disordered" evidence="1">
    <location>
        <begin position="335"/>
        <end position="363"/>
    </location>
</feature>
<feature type="region of interest" description="Disordered" evidence="1">
    <location>
        <begin position="141"/>
        <end position="198"/>
    </location>
</feature>
<sequence length="416" mass="45274">MYLSPTYGHMTLSNTSVLLTLPWSLRRRVYNRICAVVSGPSRFPLSPEQAIAFDRYLEQGSHCGTQLNKGLSIGKCSAVLQRTSDRRKIEHSAKHHGGTQSDSGLQAAISLCETLEANFATEFGPILATIKGSALLQQCVGGRPSGRSIPPATPREAADEDSETAGRLAEGQRGAKTSPCIAGHGQGTDVPSDRAPRPRHDEIAAQGRSGATRIELQQRSDIAPAVTPKELRVLREGRQECGLVVCRGRPPQSEWNRLCWLRMEPGAPRIFDDRVAVTIHSIGRLTEDRLPLYARHVLASDFHLWKQMERQTDIITTGSNRYQRLSRHIDGPYTALNSGAPGPLSDRTGSWSSQDSHECTGAGPVSGVRTTAYKIQTKLPKEPSYVRYGLVAIVDAQGVLIALPTLGMNVLCKCVG</sequence>
<dbReference type="AlphaFoldDB" id="A0A0L0G2W5"/>
<reference evidence="2 3" key="1">
    <citation type="submission" date="2011-02" db="EMBL/GenBank/DDBJ databases">
        <title>The Genome Sequence of Sphaeroforma arctica JP610.</title>
        <authorList>
            <consortium name="The Broad Institute Genome Sequencing Platform"/>
            <person name="Russ C."/>
            <person name="Cuomo C."/>
            <person name="Young S.K."/>
            <person name="Zeng Q."/>
            <person name="Gargeya S."/>
            <person name="Alvarado L."/>
            <person name="Berlin A."/>
            <person name="Chapman S.B."/>
            <person name="Chen Z."/>
            <person name="Freedman E."/>
            <person name="Gellesch M."/>
            <person name="Goldberg J."/>
            <person name="Griggs A."/>
            <person name="Gujja S."/>
            <person name="Heilman E."/>
            <person name="Heiman D."/>
            <person name="Howarth C."/>
            <person name="Mehta T."/>
            <person name="Neiman D."/>
            <person name="Pearson M."/>
            <person name="Roberts A."/>
            <person name="Saif S."/>
            <person name="Shea T."/>
            <person name="Shenoy N."/>
            <person name="Sisk P."/>
            <person name="Stolte C."/>
            <person name="Sykes S."/>
            <person name="White J."/>
            <person name="Yandava C."/>
            <person name="Burger G."/>
            <person name="Gray M.W."/>
            <person name="Holland P.W.H."/>
            <person name="King N."/>
            <person name="Lang F.B.F."/>
            <person name="Roger A.J."/>
            <person name="Ruiz-Trillo I."/>
            <person name="Haas B."/>
            <person name="Nusbaum C."/>
            <person name="Birren B."/>
        </authorList>
    </citation>
    <scope>NUCLEOTIDE SEQUENCE [LARGE SCALE GENOMIC DNA]</scope>
    <source>
        <strain evidence="2 3">JP610</strain>
    </source>
</reference>
<dbReference type="GeneID" id="25905055"/>
<keyword evidence="3" id="KW-1185">Reference proteome</keyword>
<gene>
    <name evidence="2" type="ORF">SARC_04551</name>
</gene>
<name>A0A0L0G2W5_9EUKA</name>
<evidence type="ECO:0000313" key="2">
    <source>
        <dbReference type="EMBL" id="KNC83184.1"/>
    </source>
</evidence>